<accession>A0A187NDY9</accession>
<protein>
    <recommendedName>
        <fullName evidence="2">Toxin-antitoxin system</fullName>
    </recommendedName>
</protein>
<sequence>MAPPSKGDRGAHMVKNHPAVTQRLIAMAEEAGSSSMSQYIADVLALYVGLPEHVRELNQLPIGATRKLDGLRGDSRDNRIMTRPHREVSERLAQQAAQHGPPRGQVAPYIADILALHVGLPEYVRTIDCVEEVLPLAM</sequence>
<keyword evidence="1" id="KW-0614">Plasmid</keyword>
<geneLocation type="plasmid" evidence="1">
    <name>pMA100</name>
</geneLocation>
<dbReference type="EMBL" id="KR997898">
    <property type="protein sequence ID" value="AKT73119.1"/>
    <property type="molecule type" value="Genomic_DNA"/>
</dbReference>
<name>A0A187NDY9_MYCAV</name>
<evidence type="ECO:0000313" key="1">
    <source>
        <dbReference type="EMBL" id="AKT73119.1"/>
    </source>
</evidence>
<proteinExistence type="predicted"/>
<reference evidence="1" key="1">
    <citation type="submission" date="2015-05" db="EMBL/GenBank/DDBJ databases">
        <authorList>
            <person name="Machado G.E."/>
            <person name="Matsumoto C.K."/>
            <person name="Rabello M.S."/>
            <person name="Almeida L.G.P."/>
            <person name="Leao S.C."/>
        </authorList>
    </citation>
    <scope>NUCLEOTIDE SEQUENCE</scope>
    <source>
        <strain evidence="1">88Br</strain>
        <plasmid evidence="1">pMA100</plasmid>
    </source>
</reference>
<organism evidence="1">
    <name type="scientific">Mycobacterium avium subsp. hominissuis</name>
    <dbReference type="NCBI Taxonomy" id="439334"/>
    <lineage>
        <taxon>Bacteria</taxon>
        <taxon>Bacillati</taxon>
        <taxon>Actinomycetota</taxon>
        <taxon>Actinomycetes</taxon>
        <taxon>Mycobacteriales</taxon>
        <taxon>Mycobacteriaceae</taxon>
        <taxon>Mycobacterium</taxon>
        <taxon>Mycobacterium avium complex (MAC)</taxon>
    </lineage>
</organism>
<dbReference type="RefSeq" id="WP_031348277.1">
    <property type="nucleotide sequence ID" value="NZ_BDOK01000009.1"/>
</dbReference>
<dbReference type="AlphaFoldDB" id="A0A187NDY9"/>
<evidence type="ECO:0008006" key="2">
    <source>
        <dbReference type="Google" id="ProtNLM"/>
    </source>
</evidence>
<gene>
    <name evidence="1" type="ORF">MASH_00878</name>
</gene>